<feature type="region of interest" description="Disordered" evidence="4">
    <location>
        <begin position="299"/>
        <end position="332"/>
    </location>
</feature>
<feature type="compositionally biased region" description="Basic and acidic residues" evidence="4">
    <location>
        <begin position="167"/>
        <end position="184"/>
    </location>
</feature>
<organism evidence="7 8">
    <name type="scientific">Cylicostephanus goldi</name>
    <name type="common">Nematode worm</name>
    <dbReference type="NCBI Taxonomy" id="71465"/>
    <lineage>
        <taxon>Eukaryota</taxon>
        <taxon>Metazoa</taxon>
        <taxon>Ecdysozoa</taxon>
        <taxon>Nematoda</taxon>
        <taxon>Chromadorea</taxon>
        <taxon>Rhabditida</taxon>
        <taxon>Rhabditina</taxon>
        <taxon>Rhabditomorpha</taxon>
        <taxon>Strongyloidea</taxon>
        <taxon>Strongylidae</taxon>
        <taxon>Cylicostephanus</taxon>
    </lineage>
</organism>
<dbReference type="SUPFAM" id="SSF57889">
    <property type="entry name" value="Cysteine-rich domain"/>
    <property type="match status" value="1"/>
</dbReference>
<dbReference type="GO" id="GO:0046872">
    <property type="term" value="F:metal ion binding"/>
    <property type="evidence" value="ECO:0007669"/>
    <property type="project" value="UniProtKB-KW"/>
</dbReference>
<dbReference type="SMART" id="SM00109">
    <property type="entry name" value="C1"/>
    <property type="match status" value="1"/>
</dbReference>
<dbReference type="SUPFAM" id="SSF52799">
    <property type="entry name" value="(Phosphotyrosine protein) phosphatases II"/>
    <property type="match status" value="1"/>
</dbReference>
<dbReference type="PANTHER" id="PTHR10807:SF109">
    <property type="entry name" value="SET DOMAIN BINDING FACTOR, ISOFORM A"/>
    <property type="match status" value="1"/>
</dbReference>
<evidence type="ECO:0000313" key="7">
    <source>
        <dbReference type="EMBL" id="VDN25213.1"/>
    </source>
</evidence>
<evidence type="ECO:0000256" key="4">
    <source>
        <dbReference type="SAM" id="MobiDB-lite"/>
    </source>
</evidence>
<name>A0A3P7MNH6_CYLGO</name>
<evidence type="ECO:0000256" key="1">
    <source>
        <dbReference type="ARBA" id="ARBA00007471"/>
    </source>
</evidence>
<keyword evidence="8" id="KW-1185">Reference proteome</keyword>
<comment type="similarity">
    <text evidence="1">Belongs to the protein-tyrosine phosphatase family. Non-receptor class myotubularin subfamily.</text>
</comment>
<feature type="domain" description="Phorbol-ester/DAG-type" evidence="5">
    <location>
        <begin position="233"/>
        <end position="286"/>
    </location>
</feature>
<feature type="region of interest" description="Disordered" evidence="4">
    <location>
        <begin position="167"/>
        <end position="194"/>
    </location>
</feature>
<dbReference type="Proteomes" id="UP000271889">
    <property type="component" value="Unassembled WGS sequence"/>
</dbReference>
<dbReference type="PANTHER" id="PTHR10807">
    <property type="entry name" value="MYOTUBULARIN-RELATED"/>
    <property type="match status" value="1"/>
</dbReference>
<keyword evidence="3" id="KW-0862">Zinc</keyword>
<evidence type="ECO:0000313" key="8">
    <source>
        <dbReference type="Proteomes" id="UP000271889"/>
    </source>
</evidence>
<accession>A0A3P7MNH6</accession>
<dbReference type="InterPro" id="IPR010569">
    <property type="entry name" value="Myotubularin-like_Pase_dom"/>
</dbReference>
<keyword evidence="2" id="KW-0479">Metal-binding</keyword>
<dbReference type="AlphaFoldDB" id="A0A3P7MNH6"/>
<dbReference type="CDD" id="cd00029">
    <property type="entry name" value="C1"/>
    <property type="match status" value="1"/>
</dbReference>
<dbReference type="PROSITE" id="PS50081">
    <property type="entry name" value="ZF_DAG_PE_2"/>
    <property type="match status" value="1"/>
</dbReference>
<dbReference type="Pfam" id="PF00130">
    <property type="entry name" value="C1_1"/>
    <property type="match status" value="1"/>
</dbReference>
<dbReference type="GO" id="GO:0016020">
    <property type="term" value="C:membrane"/>
    <property type="evidence" value="ECO:0007669"/>
    <property type="project" value="TreeGrafter"/>
</dbReference>
<evidence type="ECO:0008006" key="9">
    <source>
        <dbReference type="Google" id="ProtNLM"/>
    </source>
</evidence>
<dbReference type="InterPro" id="IPR002219">
    <property type="entry name" value="PKC_DAG/PE"/>
</dbReference>
<gene>
    <name evidence="7" type="ORF">CGOC_LOCUS10030</name>
</gene>
<dbReference type="GO" id="GO:0005737">
    <property type="term" value="C:cytoplasm"/>
    <property type="evidence" value="ECO:0007669"/>
    <property type="project" value="TreeGrafter"/>
</dbReference>
<evidence type="ECO:0000259" key="5">
    <source>
        <dbReference type="PROSITE" id="PS50081"/>
    </source>
</evidence>
<reference evidence="7 8" key="1">
    <citation type="submission" date="2018-11" db="EMBL/GenBank/DDBJ databases">
        <authorList>
            <consortium name="Pathogen Informatics"/>
        </authorList>
    </citation>
    <scope>NUCLEOTIDE SEQUENCE [LARGE SCALE GENOMIC DNA]</scope>
</reference>
<proteinExistence type="inferred from homology"/>
<dbReference type="PROSITE" id="PS51339">
    <property type="entry name" value="PPASE_MYOTUBULARIN"/>
    <property type="match status" value="1"/>
</dbReference>
<dbReference type="Gene3D" id="3.30.60.20">
    <property type="match status" value="1"/>
</dbReference>
<dbReference type="InterPro" id="IPR046349">
    <property type="entry name" value="C1-like_sf"/>
</dbReference>
<evidence type="ECO:0000259" key="6">
    <source>
        <dbReference type="PROSITE" id="PS51339"/>
    </source>
</evidence>
<dbReference type="InterPro" id="IPR030564">
    <property type="entry name" value="Myotubularin"/>
</dbReference>
<feature type="non-terminal residue" evidence="7">
    <location>
        <position position="1"/>
    </location>
</feature>
<dbReference type="EMBL" id="UYRV01109468">
    <property type="protein sequence ID" value="VDN25213.1"/>
    <property type="molecule type" value="Genomic_DNA"/>
</dbReference>
<evidence type="ECO:0000256" key="2">
    <source>
        <dbReference type="ARBA" id="ARBA00022723"/>
    </source>
</evidence>
<dbReference type="GO" id="GO:0005085">
    <property type="term" value="F:guanyl-nucleotide exchange factor activity"/>
    <property type="evidence" value="ECO:0007669"/>
    <property type="project" value="TreeGrafter"/>
</dbReference>
<dbReference type="OrthoDB" id="5844681at2759"/>
<feature type="domain" description="Myotubularin phosphatase" evidence="6">
    <location>
        <begin position="1"/>
        <end position="142"/>
    </location>
</feature>
<evidence type="ECO:0000256" key="3">
    <source>
        <dbReference type="ARBA" id="ARBA00022833"/>
    </source>
</evidence>
<sequence length="332" mass="37628">ILIEKEWLAFGHRFSHRANHTISSQNSGITPVFLIFLDAVHQLLEQFPGAFEFNDFFLRFLAYHSQSAFFRTFLLDCESERVHLEQLVPETAEGHRGCIWLYIKEKTRRNTIFHNLLYAPDGQGVLLPASSVAALGIWAFYSEETLSHGSPYDIDLAEAELAEREEERFAHSGEGAVEEKMSLKEDEDQEEKEEKHDWDWQVRRLLMKRAAVRLLLRGVTSRSAANQKNVSRNHVFEHYGASGAQPSECALCRFPLYGTVVRTGQRCRQCGVIAHDKCIVNITWPCDSRMAAVLPRTIPEQSLPPTPSKSVEPPQSTVVRSETMLSDIGEGG</sequence>
<dbReference type="InterPro" id="IPR029021">
    <property type="entry name" value="Prot-tyrosine_phosphatase-like"/>
</dbReference>
<protein>
    <recommendedName>
        <fullName evidence="9">Phorbol-ester/DAG-type domain-containing protein</fullName>
    </recommendedName>
</protein>
<feature type="compositionally biased region" description="Polar residues" evidence="4">
    <location>
        <begin position="313"/>
        <end position="324"/>
    </location>
</feature>
<dbReference type="Pfam" id="PF06602">
    <property type="entry name" value="Myotub-related"/>
    <property type="match status" value="1"/>
</dbReference>